<keyword evidence="9" id="KW-0846">Cobalamin</keyword>
<dbReference type="InterPro" id="IPR013542">
    <property type="entry name" value="QueG_DUF1730"/>
</dbReference>
<comment type="pathway">
    <text evidence="9">tRNA modification; tRNA-queuosine biosynthesis.</text>
</comment>
<dbReference type="AlphaFoldDB" id="A0A3B7MY61"/>
<sequence length="318" mass="36221">MRTIEQHTTLIKTYAAQLGFDYCGIARAQRLDEDARRLESWLQQGMHGSMGYMENHFELRIDPTKLVPGAQSVITLLLNYYPAEQQDPDSLQVAKYAYGKDYHEVIREKLNRLLALIKLHIGEVQGRGFVDSAPVLERTWAQRSGLGWIGKNGNLLTKQGGSFFFIATLITDLPLRYDDPYAKDFCGTCTKCIDACPTDAILDNKVVDGSKCISYFTIELKDKLIPGEMKNKFDNWFFGCDTCQDVCPWNRFAQATQETEFSPIPELLHFTTAEWQSLTEDAFKKIFRHSPLKRSKFSGIQRNLTFVQNTFDGEGPGQ</sequence>
<dbReference type="NCBIfam" id="TIGR00276">
    <property type="entry name" value="tRNA epoxyqueuosine(34) reductase QueG"/>
    <property type="match status" value="1"/>
</dbReference>
<keyword evidence="3 9" id="KW-0819">tRNA processing</keyword>
<dbReference type="SUPFAM" id="SSF46548">
    <property type="entry name" value="alpha-helical ferredoxin"/>
    <property type="match status" value="1"/>
</dbReference>
<dbReference type="Gene3D" id="3.30.70.20">
    <property type="match status" value="1"/>
</dbReference>
<evidence type="ECO:0000313" key="12">
    <source>
        <dbReference type="Proteomes" id="UP000263900"/>
    </source>
</evidence>
<dbReference type="PANTHER" id="PTHR30002:SF4">
    <property type="entry name" value="EPOXYQUEUOSINE REDUCTASE"/>
    <property type="match status" value="1"/>
</dbReference>
<feature type="domain" description="4Fe-4S ferredoxin-type" evidence="10">
    <location>
        <begin position="173"/>
        <end position="205"/>
    </location>
</feature>
<keyword evidence="7 9" id="KW-0408">Iron</keyword>
<dbReference type="RefSeq" id="WP_119051132.1">
    <property type="nucleotide sequence ID" value="NZ_CP032157.1"/>
</dbReference>
<keyword evidence="12" id="KW-1185">Reference proteome</keyword>
<dbReference type="GO" id="GO:0051539">
    <property type="term" value="F:4 iron, 4 sulfur cluster binding"/>
    <property type="evidence" value="ECO:0007669"/>
    <property type="project" value="UniProtKB-KW"/>
</dbReference>
<evidence type="ECO:0000256" key="6">
    <source>
        <dbReference type="ARBA" id="ARBA00023002"/>
    </source>
</evidence>
<dbReference type="PROSITE" id="PS51379">
    <property type="entry name" value="4FE4S_FER_2"/>
    <property type="match status" value="1"/>
</dbReference>
<proteinExistence type="inferred from homology"/>
<feature type="binding site" evidence="9">
    <location>
        <position position="155"/>
    </location>
    <ligand>
        <name>cob(II)alamin</name>
        <dbReference type="ChEBI" id="CHEBI:16304"/>
    </ligand>
</feature>
<dbReference type="Pfam" id="PF13484">
    <property type="entry name" value="Fer4_16"/>
    <property type="match status" value="1"/>
</dbReference>
<dbReference type="GO" id="GO:0008616">
    <property type="term" value="P:tRNA queuosine(34) biosynthetic process"/>
    <property type="evidence" value="ECO:0007669"/>
    <property type="project" value="UniProtKB-UniRule"/>
</dbReference>
<name>A0A3B7MY61_9BACT</name>
<keyword evidence="8 9" id="KW-0411">Iron-sulfur</keyword>
<keyword evidence="9" id="KW-0170">Cobalt</keyword>
<dbReference type="Proteomes" id="UP000263900">
    <property type="component" value="Chromosome"/>
</dbReference>
<feature type="binding site" evidence="9">
    <location>
        <position position="221"/>
    </location>
    <ligand>
        <name>tRNA</name>
        <dbReference type="ChEBI" id="CHEBI:17843"/>
    </ligand>
</feature>
<feature type="binding site" evidence="9">
    <location>
        <position position="243"/>
    </location>
    <ligand>
        <name>[4Fe-4S] cluster</name>
        <dbReference type="ChEBI" id="CHEBI:49883"/>
        <label>2</label>
    </ligand>
</feature>
<accession>A0A3B7MY61</accession>
<feature type="binding site" evidence="9">
    <location>
        <position position="60"/>
    </location>
    <ligand>
        <name>cob(II)alamin</name>
        <dbReference type="ChEBI" id="CHEBI:16304"/>
    </ligand>
</feature>
<dbReference type="OrthoDB" id="9784571at2"/>
<evidence type="ECO:0000259" key="10">
    <source>
        <dbReference type="PROSITE" id="PS51379"/>
    </source>
</evidence>
<feature type="binding site" evidence="9">
    <location>
        <position position="166"/>
    </location>
    <ligand>
        <name>cob(II)alamin</name>
        <dbReference type="ChEBI" id="CHEBI:16304"/>
    </ligand>
</feature>
<organism evidence="11 12">
    <name type="scientific">Paraflavitalea soli</name>
    <dbReference type="NCBI Taxonomy" id="2315862"/>
    <lineage>
        <taxon>Bacteria</taxon>
        <taxon>Pseudomonadati</taxon>
        <taxon>Bacteroidota</taxon>
        <taxon>Chitinophagia</taxon>
        <taxon>Chitinophagales</taxon>
        <taxon>Chitinophagaceae</taxon>
        <taxon>Paraflavitalea</taxon>
    </lineage>
</organism>
<reference evidence="11 12" key="1">
    <citation type="submission" date="2018-09" db="EMBL/GenBank/DDBJ databases">
        <title>Genome sequencing of strain 6GH32-13.</title>
        <authorList>
            <person name="Weon H.-Y."/>
            <person name="Heo J."/>
            <person name="Kwon S.-W."/>
        </authorList>
    </citation>
    <scope>NUCLEOTIDE SEQUENCE [LARGE SCALE GENOMIC DNA]</scope>
    <source>
        <strain evidence="11 12">5GH32-13</strain>
    </source>
</reference>
<dbReference type="UniPathway" id="UPA00392"/>
<evidence type="ECO:0000256" key="7">
    <source>
        <dbReference type="ARBA" id="ARBA00023004"/>
    </source>
</evidence>
<feature type="binding site" evidence="9">
    <location>
        <position position="247"/>
    </location>
    <ligand>
        <name>[4Fe-4S] cluster</name>
        <dbReference type="ChEBI" id="CHEBI:49883"/>
        <label>1</label>
    </ligand>
</feature>
<dbReference type="Pfam" id="PF08331">
    <property type="entry name" value="QueG_DUF1730"/>
    <property type="match status" value="1"/>
</dbReference>
<evidence type="ECO:0000256" key="5">
    <source>
        <dbReference type="ARBA" id="ARBA00022785"/>
    </source>
</evidence>
<dbReference type="HAMAP" id="MF_00916">
    <property type="entry name" value="QueG"/>
    <property type="match status" value="1"/>
</dbReference>
<dbReference type="GO" id="GO:0052693">
    <property type="term" value="F:epoxyqueuosine reductase activity"/>
    <property type="evidence" value="ECO:0007669"/>
    <property type="project" value="UniProtKB-UniRule"/>
</dbReference>
<feature type="binding site" evidence="9">
    <location>
        <position position="196"/>
    </location>
    <ligand>
        <name>[4Fe-4S] cluster</name>
        <dbReference type="ChEBI" id="CHEBI:49883"/>
        <label>2</label>
    </ligand>
</feature>
<evidence type="ECO:0000313" key="11">
    <source>
        <dbReference type="EMBL" id="AXY75251.1"/>
    </source>
</evidence>
<feature type="binding site" evidence="9">
    <location>
        <position position="192"/>
    </location>
    <ligand>
        <name>[4Fe-4S] cluster</name>
        <dbReference type="ChEBI" id="CHEBI:49883"/>
        <label>1</label>
    </ligand>
</feature>
<comment type="caution">
    <text evidence="9">Lacks conserved residue(s) required for the propagation of feature annotation.</text>
</comment>
<feature type="binding site" evidence="9">
    <location>
        <position position="240"/>
    </location>
    <ligand>
        <name>[4Fe-4S] cluster</name>
        <dbReference type="ChEBI" id="CHEBI:49883"/>
        <label>2</label>
    </ligand>
</feature>
<feature type="binding site" evidence="9">
    <location>
        <position position="189"/>
    </location>
    <ligand>
        <name>[4Fe-4S] cluster</name>
        <dbReference type="ChEBI" id="CHEBI:49883"/>
        <label>1</label>
    </ligand>
</feature>
<keyword evidence="6 9" id="KW-0560">Oxidoreductase</keyword>
<feature type="binding site" evidence="9">
    <location>
        <position position="131"/>
    </location>
    <ligand>
        <name>cob(II)alamin</name>
        <dbReference type="ChEBI" id="CHEBI:16304"/>
    </ligand>
</feature>
<dbReference type="GO" id="GO:0005737">
    <property type="term" value="C:cytoplasm"/>
    <property type="evidence" value="ECO:0007669"/>
    <property type="project" value="UniProtKB-SubCell"/>
</dbReference>
<comment type="cofactor">
    <cofactor evidence="9">
        <name>cob(II)alamin</name>
        <dbReference type="ChEBI" id="CHEBI:16304"/>
    </cofactor>
</comment>
<dbReference type="EC" id="1.17.99.6" evidence="9"/>
<comment type="similarity">
    <text evidence="9">Belongs to the QueG family.</text>
</comment>
<feature type="binding site" evidence="9">
    <location>
        <position position="212"/>
    </location>
    <ligand>
        <name>[4Fe-4S] cluster</name>
        <dbReference type="ChEBI" id="CHEBI:49883"/>
        <label>2</label>
    </ligand>
</feature>
<comment type="function">
    <text evidence="9">Catalyzes the conversion of epoxyqueuosine (oQ) to queuosine (Q), which is a hypermodified base found in the wobble positions of tRNA(Asp), tRNA(Asn), tRNA(His) and tRNA(Tyr).</text>
</comment>
<dbReference type="KEGG" id="pseg:D3H65_15220"/>
<gene>
    <name evidence="9 11" type="primary">queG</name>
    <name evidence="11" type="ORF">D3H65_15220</name>
</gene>
<keyword evidence="5 9" id="KW-0671">Queuosine biosynthesis</keyword>
<evidence type="ECO:0000256" key="2">
    <source>
        <dbReference type="ARBA" id="ARBA00022490"/>
    </source>
</evidence>
<feature type="active site" description="Proton donor" evidence="9">
    <location>
        <position position="131"/>
    </location>
</feature>
<protein>
    <recommendedName>
        <fullName evidence="9">Epoxyqueuosine reductase</fullName>
        <ecNumber evidence="9">1.17.99.6</ecNumber>
    </recommendedName>
    <alternativeName>
        <fullName evidence="9">Queuosine biosynthesis protein QueG</fullName>
    </alternativeName>
</protein>
<feature type="binding site" evidence="9">
    <location>
        <position position="214"/>
    </location>
    <ligand>
        <name>cob(II)alamin</name>
        <dbReference type="ChEBI" id="CHEBI:16304"/>
    </ligand>
</feature>
<dbReference type="EMBL" id="CP032157">
    <property type="protein sequence ID" value="AXY75251.1"/>
    <property type="molecule type" value="Genomic_DNA"/>
</dbReference>
<evidence type="ECO:0000256" key="4">
    <source>
        <dbReference type="ARBA" id="ARBA00022723"/>
    </source>
</evidence>
<feature type="binding site" evidence="9">
    <location>
        <position position="152"/>
    </location>
    <ligand>
        <name>cob(II)alamin</name>
        <dbReference type="ChEBI" id="CHEBI:16304"/>
    </ligand>
</feature>
<keyword evidence="4 9" id="KW-0479">Metal-binding</keyword>
<evidence type="ECO:0000256" key="1">
    <source>
        <dbReference type="ARBA" id="ARBA00022485"/>
    </source>
</evidence>
<feature type="binding site" evidence="9">
    <location>
        <position position="186"/>
    </location>
    <ligand>
        <name>[4Fe-4S] cluster</name>
        <dbReference type="ChEBI" id="CHEBI:49883"/>
        <label>1</label>
    </ligand>
</feature>
<evidence type="ECO:0000256" key="8">
    <source>
        <dbReference type="ARBA" id="ARBA00023014"/>
    </source>
</evidence>
<feature type="binding site" evidence="9">
    <location>
        <begin position="240"/>
        <end position="241"/>
    </location>
    <ligand>
        <name>cob(II)alamin</name>
        <dbReference type="ChEBI" id="CHEBI:16304"/>
    </ligand>
</feature>
<dbReference type="InterPro" id="IPR017896">
    <property type="entry name" value="4Fe4S_Fe-S-bd"/>
</dbReference>
<dbReference type="GO" id="GO:0031419">
    <property type="term" value="F:cobalamin binding"/>
    <property type="evidence" value="ECO:0007669"/>
    <property type="project" value="UniProtKB-KW"/>
</dbReference>
<comment type="cofactor">
    <cofactor evidence="9">
        <name>[4Fe-4S] cluster</name>
        <dbReference type="ChEBI" id="CHEBI:49883"/>
    </cofactor>
    <text evidence="9">Binds 2 [4Fe-4S] clusters per monomer.</text>
</comment>
<evidence type="ECO:0000256" key="3">
    <source>
        <dbReference type="ARBA" id="ARBA00022694"/>
    </source>
</evidence>
<dbReference type="InterPro" id="IPR004453">
    <property type="entry name" value="QueG"/>
</dbReference>
<comment type="subcellular location">
    <subcellularLocation>
        <location evidence="9">Cytoplasm</location>
    </subcellularLocation>
</comment>
<comment type="subunit">
    <text evidence="9">Monomer.</text>
</comment>
<dbReference type="InterPro" id="IPR017900">
    <property type="entry name" value="4Fe4S_Fe_S_CS"/>
</dbReference>
<evidence type="ECO:0000256" key="9">
    <source>
        <dbReference type="HAMAP-Rule" id="MF_00916"/>
    </source>
</evidence>
<dbReference type="GO" id="GO:0046872">
    <property type="term" value="F:metal ion binding"/>
    <property type="evidence" value="ECO:0007669"/>
    <property type="project" value="UniProtKB-KW"/>
</dbReference>
<dbReference type="PROSITE" id="PS00198">
    <property type="entry name" value="4FE4S_FER_1"/>
    <property type="match status" value="1"/>
</dbReference>
<keyword evidence="2 9" id="KW-0963">Cytoplasm</keyword>
<dbReference type="PANTHER" id="PTHR30002">
    <property type="entry name" value="EPOXYQUEUOSINE REDUCTASE"/>
    <property type="match status" value="1"/>
</dbReference>
<comment type="catalytic activity">
    <reaction evidence="9">
        <text>epoxyqueuosine(34) in tRNA + AH2 = queuosine(34) in tRNA + A + H2O</text>
        <dbReference type="Rhea" id="RHEA:32159"/>
        <dbReference type="Rhea" id="RHEA-COMP:18571"/>
        <dbReference type="Rhea" id="RHEA-COMP:18582"/>
        <dbReference type="ChEBI" id="CHEBI:13193"/>
        <dbReference type="ChEBI" id="CHEBI:15377"/>
        <dbReference type="ChEBI" id="CHEBI:17499"/>
        <dbReference type="ChEBI" id="CHEBI:194431"/>
        <dbReference type="ChEBI" id="CHEBI:194443"/>
        <dbReference type="EC" id="1.17.99.6"/>
    </reaction>
</comment>
<keyword evidence="1 9" id="KW-0004">4Fe-4S</keyword>